<dbReference type="EMBL" id="CM056791">
    <property type="protein sequence ID" value="KAJ8725833.1"/>
    <property type="molecule type" value="Genomic_DNA"/>
</dbReference>
<evidence type="ECO:0000313" key="1">
    <source>
        <dbReference type="EMBL" id="KAJ8725833.1"/>
    </source>
</evidence>
<name>A0ACC2QWY0_9NEOP</name>
<accession>A0ACC2QWY0</accession>
<dbReference type="Proteomes" id="UP001231649">
    <property type="component" value="Chromosome 15"/>
</dbReference>
<comment type="caution">
    <text evidence="1">The sequence shown here is derived from an EMBL/GenBank/DDBJ whole genome shotgun (WGS) entry which is preliminary data.</text>
</comment>
<protein>
    <submittedName>
        <fullName evidence="1">Uncharacterized protein</fullName>
    </submittedName>
</protein>
<organism evidence="1 2">
    <name type="scientific">Mythimna loreyi</name>
    <dbReference type="NCBI Taxonomy" id="667449"/>
    <lineage>
        <taxon>Eukaryota</taxon>
        <taxon>Metazoa</taxon>
        <taxon>Ecdysozoa</taxon>
        <taxon>Arthropoda</taxon>
        <taxon>Hexapoda</taxon>
        <taxon>Insecta</taxon>
        <taxon>Pterygota</taxon>
        <taxon>Neoptera</taxon>
        <taxon>Endopterygota</taxon>
        <taxon>Lepidoptera</taxon>
        <taxon>Glossata</taxon>
        <taxon>Ditrysia</taxon>
        <taxon>Noctuoidea</taxon>
        <taxon>Noctuidae</taxon>
        <taxon>Noctuinae</taxon>
        <taxon>Hadenini</taxon>
        <taxon>Mythimna</taxon>
    </lineage>
</organism>
<reference evidence="1" key="1">
    <citation type="submission" date="2023-03" db="EMBL/GenBank/DDBJ databases">
        <title>Chromosome-level genomes of two armyworms, Mythimna separata and Mythimna loreyi, provide insights into the biosynthesis and reception of sex pheromones.</title>
        <authorList>
            <person name="Zhao H."/>
        </authorList>
    </citation>
    <scope>NUCLEOTIDE SEQUENCE</scope>
    <source>
        <strain evidence="1">BeijingLab</strain>
    </source>
</reference>
<keyword evidence="2" id="KW-1185">Reference proteome</keyword>
<evidence type="ECO:0000313" key="2">
    <source>
        <dbReference type="Proteomes" id="UP001231649"/>
    </source>
</evidence>
<sequence length="204" mass="23040">MSNYNDDCRFTVDCHILPQITGALPSSFINIDNIPIPSGISLADPSFNTPSAIDILVEAEILRSILRNNSIDLGKNQPKLYETKLGWLVSGFVARHKPHSSSFVCNFINEGANPVLHRFPKLNTIAAKHFLSPEERTCKQRSQKRTRHKDDGRFVVSMPLKKEPSVLDDSIQKTKCRFISLECKFPRTPVFINRCVQTCENLNA</sequence>
<proteinExistence type="predicted"/>
<gene>
    <name evidence="1" type="ORF">PYW08_004016</name>
</gene>